<comment type="function">
    <text evidence="9">Required for the biogenesis of c-type cytochromes. Possible subunit of a heme lyase.</text>
</comment>
<feature type="transmembrane region" description="Helical" evidence="10">
    <location>
        <begin position="39"/>
        <end position="60"/>
    </location>
</feature>
<reference evidence="13" key="1">
    <citation type="submission" date="2021-03" db="EMBL/GenBank/DDBJ databases">
        <title>Acanthopleuribacteraceae sp. M133.</title>
        <authorList>
            <person name="Wang G."/>
        </authorList>
    </citation>
    <scope>NUCLEOTIDE SEQUENCE</scope>
    <source>
        <strain evidence="13">M133</strain>
    </source>
</reference>
<dbReference type="GO" id="GO:0020037">
    <property type="term" value="F:heme binding"/>
    <property type="evidence" value="ECO:0007669"/>
    <property type="project" value="InterPro"/>
</dbReference>
<dbReference type="RefSeq" id="WP_237382338.1">
    <property type="nucleotide sequence ID" value="NZ_CP071793.1"/>
</dbReference>
<feature type="domain" description="Cytochrome c-type biogenesis protein CcmF C-terminal" evidence="12">
    <location>
        <begin position="326"/>
        <end position="653"/>
    </location>
</feature>
<evidence type="ECO:0000256" key="1">
    <source>
        <dbReference type="ARBA" id="ARBA00004429"/>
    </source>
</evidence>
<feature type="transmembrane region" description="Helical" evidence="10">
    <location>
        <begin position="634"/>
        <end position="654"/>
    </location>
</feature>
<dbReference type="GO" id="GO:0005886">
    <property type="term" value="C:plasma membrane"/>
    <property type="evidence" value="ECO:0007669"/>
    <property type="project" value="UniProtKB-SubCell"/>
</dbReference>
<evidence type="ECO:0000256" key="9">
    <source>
        <dbReference type="ARBA" id="ARBA00037230"/>
    </source>
</evidence>
<dbReference type="KEGG" id="scor:J3U87_07125"/>
<keyword evidence="8 10" id="KW-0472">Membrane</keyword>
<keyword evidence="6" id="KW-0201">Cytochrome c-type biogenesis</keyword>
<proteinExistence type="inferred from homology"/>
<evidence type="ECO:0000256" key="7">
    <source>
        <dbReference type="ARBA" id="ARBA00022989"/>
    </source>
</evidence>
<feature type="transmembrane region" description="Helical" evidence="10">
    <location>
        <begin position="95"/>
        <end position="112"/>
    </location>
</feature>
<dbReference type="PANTHER" id="PTHR43653:SF1">
    <property type="entry name" value="CYTOCHROME C-TYPE BIOGENESIS PROTEIN CCMF"/>
    <property type="match status" value="1"/>
</dbReference>
<protein>
    <submittedName>
        <fullName evidence="13">Heme lyase CcmF/NrfE family subunit</fullName>
    </submittedName>
</protein>
<evidence type="ECO:0000313" key="13">
    <source>
        <dbReference type="EMBL" id="QTD52229.1"/>
    </source>
</evidence>
<feature type="transmembrane region" description="Helical" evidence="10">
    <location>
        <begin position="404"/>
        <end position="422"/>
    </location>
</feature>
<keyword evidence="5 10" id="KW-0812">Transmembrane</keyword>
<dbReference type="InterPro" id="IPR002541">
    <property type="entry name" value="Cyt_c_assembly"/>
</dbReference>
<evidence type="ECO:0000256" key="5">
    <source>
        <dbReference type="ARBA" id="ARBA00022692"/>
    </source>
</evidence>
<comment type="similarity">
    <text evidence="2">Belongs to the CcmF/CycK/Ccl1/NrfE/CcsA family.</text>
</comment>
<evidence type="ECO:0000256" key="6">
    <source>
        <dbReference type="ARBA" id="ARBA00022748"/>
    </source>
</evidence>
<feature type="transmembrane region" description="Helical" evidence="10">
    <location>
        <begin position="506"/>
        <end position="527"/>
    </location>
</feature>
<keyword evidence="3" id="KW-1003">Cell membrane</keyword>
<feature type="transmembrane region" description="Helical" evidence="10">
    <location>
        <begin position="6"/>
        <end position="27"/>
    </location>
</feature>
<dbReference type="AlphaFoldDB" id="A0A8A4TQI4"/>
<dbReference type="InterPro" id="IPR003567">
    <property type="entry name" value="Cyt_c_biogenesis"/>
</dbReference>
<dbReference type="PANTHER" id="PTHR43653">
    <property type="entry name" value="CYTOCHROME C ASSEMBLY PROTEIN-RELATED"/>
    <property type="match status" value="1"/>
</dbReference>
<feature type="transmembrane region" description="Helical" evidence="10">
    <location>
        <begin position="119"/>
        <end position="142"/>
    </location>
</feature>
<accession>A0A8A4TQI4</accession>
<evidence type="ECO:0000256" key="2">
    <source>
        <dbReference type="ARBA" id="ARBA00009186"/>
    </source>
</evidence>
<dbReference type="GO" id="GO:0015232">
    <property type="term" value="F:heme transmembrane transporter activity"/>
    <property type="evidence" value="ECO:0007669"/>
    <property type="project" value="InterPro"/>
</dbReference>
<keyword evidence="14" id="KW-1185">Reference proteome</keyword>
<feature type="transmembrane region" description="Helical" evidence="10">
    <location>
        <begin position="360"/>
        <end position="384"/>
    </location>
</feature>
<evidence type="ECO:0000259" key="12">
    <source>
        <dbReference type="Pfam" id="PF16327"/>
    </source>
</evidence>
<gene>
    <name evidence="13" type="ORF">J3U87_07125</name>
</gene>
<dbReference type="GO" id="GO:0017004">
    <property type="term" value="P:cytochrome complex assembly"/>
    <property type="evidence" value="ECO:0007669"/>
    <property type="project" value="UniProtKB-KW"/>
</dbReference>
<keyword evidence="7 10" id="KW-1133">Transmembrane helix</keyword>
<dbReference type="Pfam" id="PF16327">
    <property type="entry name" value="CcmF_C"/>
    <property type="match status" value="1"/>
</dbReference>
<dbReference type="Proteomes" id="UP000663929">
    <property type="component" value="Chromosome"/>
</dbReference>
<keyword evidence="13" id="KW-0456">Lyase</keyword>
<sequence>MATLGNLALMLALAFSIFGTFASLVAAKAARERFRRAAVRAYVATTFLVLFAVGVLGYLLQIDAFQIAYVQGHSNVTLPTIFKLTAIWGGSQGSLLWWTLILTLYSCAFLFLTRKAPRLMVSWAMVFVGLALVFFLVINNIVSNPFVQWGEVMADGHLATITPRDGSGLNPQLQHWAMIIHPPLLYTGYIGFLFPFALALGALITRLEGRTWLPMIRSWTLVAWLILGVGIILGGAWAYMELGWGGYWAWDPVENASFMPWLLATAFIHSIMAQEKRGMFKLWNILLLVGAFLMCMFGTFITRSGLISSVHAFAESDIGNYFIAYIVLNLVLSLLVLAVRRDQLVDDNRYESVSSREVGLLFNNVLFVVLCGLTLLGTVWPMITEAVNGVKRELRHGFYNTVELPLFIGVMVLMGIGPILTWKRTSTRLLRERFLWPTILAVLVLVGLVVVDRGPLISSLSFASLTFVLATIAHEFAETVLRRAKRAGESLPTALISVVSLNKRRYGGYVTHFSVFLMALGITGSAFNHQDKRELGIGGTMQVGGHLFQVEHIETREELNYVTYTAKVNLMENGKVTRTFQPEQRFYKASESQASEVDIQSTLVRDYYVVVAGPAPNHTAEHPIGVFHVYVNPLVAWIWIGTLFMVLGTAIAFLPDRVRATARTTMPSTAEEAV</sequence>
<feature type="transmembrane region" description="Helical" evidence="10">
    <location>
        <begin position="321"/>
        <end position="339"/>
    </location>
</feature>
<dbReference type="GO" id="GO:0016829">
    <property type="term" value="F:lyase activity"/>
    <property type="evidence" value="ECO:0007669"/>
    <property type="project" value="UniProtKB-KW"/>
</dbReference>
<feature type="transmembrane region" description="Helical" evidence="10">
    <location>
        <begin position="282"/>
        <end position="301"/>
    </location>
</feature>
<organism evidence="13 14">
    <name type="scientific">Sulfidibacter corallicola</name>
    <dbReference type="NCBI Taxonomy" id="2818388"/>
    <lineage>
        <taxon>Bacteria</taxon>
        <taxon>Pseudomonadati</taxon>
        <taxon>Acidobacteriota</taxon>
        <taxon>Holophagae</taxon>
        <taxon>Acanthopleuribacterales</taxon>
        <taxon>Acanthopleuribacteraceae</taxon>
        <taxon>Sulfidibacter</taxon>
    </lineage>
</organism>
<name>A0A8A4TQI4_SULCO</name>
<evidence type="ECO:0000313" key="14">
    <source>
        <dbReference type="Proteomes" id="UP000663929"/>
    </source>
</evidence>
<evidence type="ECO:0000256" key="3">
    <source>
        <dbReference type="ARBA" id="ARBA00022475"/>
    </source>
</evidence>
<dbReference type="PRINTS" id="PR01411">
    <property type="entry name" value="CCMFBIOGNSIS"/>
</dbReference>
<feature type="transmembrane region" description="Helical" evidence="10">
    <location>
        <begin position="434"/>
        <end position="451"/>
    </location>
</feature>
<evidence type="ECO:0000259" key="11">
    <source>
        <dbReference type="Pfam" id="PF01578"/>
    </source>
</evidence>
<feature type="transmembrane region" description="Helical" evidence="10">
    <location>
        <begin position="219"/>
        <end position="238"/>
    </location>
</feature>
<keyword evidence="4" id="KW-0997">Cell inner membrane</keyword>
<feature type="transmembrane region" description="Helical" evidence="10">
    <location>
        <begin position="186"/>
        <end position="207"/>
    </location>
</feature>
<feature type="domain" description="Cytochrome c assembly protein" evidence="11">
    <location>
        <begin position="88"/>
        <end position="305"/>
    </location>
</feature>
<dbReference type="EMBL" id="CP071793">
    <property type="protein sequence ID" value="QTD52229.1"/>
    <property type="molecule type" value="Genomic_DNA"/>
</dbReference>
<dbReference type="Pfam" id="PF01578">
    <property type="entry name" value="Cytochrom_C_asm"/>
    <property type="match status" value="1"/>
</dbReference>
<evidence type="ECO:0000256" key="10">
    <source>
        <dbReference type="SAM" id="Phobius"/>
    </source>
</evidence>
<feature type="transmembrane region" description="Helical" evidence="10">
    <location>
        <begin position="457"/>
        <end position="477"/>
    </location>
</feature>
<feature type="transmembrane region" description="Helical" evidence="10">
    <location>
        <begin position="258"/>
        <end position="275"/>
    </location>
</feature>
<dbReference type="PRINTS" id="PR01410">
    <property type="entry name" value="CCBIOGENESIS"/>
</dbReference>
<evidence type="ECO:0000256" key="8">
    <source>
        <dbReference type="ARBA" id="ARBA00023136"/>
    </source>
</evidence>
<dbReference type="InterPro" id="IPR032523">
    <property type="entry name" value="CcmF_C"/>
</dbReference>
<comment type="subcellular location">
    <subcellularLocation>
        <location evidence="1">Cell inner membrane</location>
        <topology evidence="1">Multi-pass membrane protein</topology>
    </subcellularLocation>
</comment>
<dbReference type="InterPro" id="IPR003568">
    <property type="entry name" value="Cyt_c_biogenesis_CcmF"/>
</dbReference>
<evidence type="ECO:0000256" key="4">
    <source>
        <dbReference type="ARBA" id="ARBA00022519"/>
    </source>
</evidence>